<evidence type="ECO:0000313" key="3">
    <source>
        <dbReference type="Proteomes" id="UP000295198"/>
    </source>
</evidence>
<organism evidence="2 3">
    <name type="scientific">Nocardioides guangzhouensis</name>
    <dbReference type="NCBI Taxonomy" id="2497878"/>
    <lineage>
        <taxon>Bacteria</taxon>
        <taxon>Bacillati</taxon>
        <taxon>Actinomycetota</taxon>
        <taxon>Actinomycetes</taxon>
        <taxon>Propionibacteriales</taxon>
        <taxon>Nocardioidaceae</taxon>
        <taxon>Nocardioides</taxon>
    </lineage>
</organism>
<keyword evidence="1" id="KW-1133">Transmembrane helix</keyword>
<dbReference type="Proteomes" id="UP000295198">
    <property type="component" value="Unassembled WGS sequence"/>
</dbReference>
<evidence type="ECO:0000313" key="2">
    <source>
        <dbReference type="EMBL" id="RYP80887.1"/>
    </source>
</evidence>
<dbReference type="RefSeq" id="WP_134721098.1">
    <property type="nucleotide sequence ID" value="NZ_SDKM01000086.1"/>
</dbReference>
<reference evidence="2 3" key="1">
    <citation type="submission" date="2019-01" db="EMBL/GenBank/DDBJ databases">
        <title>Nocardioides guangzhouensis sp. nov., an actinobacterium isolated from soil.</title>
        <authorList>
            <person name="Fu Y."/>
            <person name="Cai Y."/>
            <person name="Lin Z."/>
            <person name="Chen P."/>
        </authorList>
    </citation>
    <scope>NUCLEOTIDE SEQUENCE [LARGE SCALE GENOMIC DNA]</scope>
    <source>
        <strain evidence="2 3">130</strain>
    </source>
</reference>
<name>A0A4Q4Z036_9ACTN</name>
<keyword evidence="3" id="KW-1185">Reference proteome</keyword>
<dbReference type="OrthoDB" id="4554544at2"/>
<feature type="transmembrane region" description="Helical" evidence="1">
    <location>
        <begin position="58"/>
        <end position="76"/>
    </location>
</feature>
<accession>A0A4Q4Z036</accession>
<feature type="transmembrane region" description="Helical" evidence="1">
    <location>
        <begin position="33"/>
        <end position="52"/>
    </location>
</feature>
<proteinExistence type="predicted"/>
<feature type="transmembrane region" description="Helical" evidence="1">
    <location>
        <begin position="128"/>
        <end position="149"/>
    </location>
</feature>
<feature type="transmembrane region" description="Helical" evidence="1">
    <location>
        <begin position="96"/>
        <end position="116"/>
    </location>
</feature>
<protein>
    <submittedName>
        <fullName evidence="2">Uncharacterized protein</fullName>
    </submittedName>
</protein>
<keyword evidence="1" id="KW-0472">Membrane</keyword>
<dbReference type="EMBL" id="SDKM01000086">
    <property type="protein sequence ID" value="RYP80887.1"/>
    <property type="molecule type" value="Genomic_DNA"/>
</dbReference>
<keyword evidence="1" id="KW-0812">Transmembrane</keyword>
<gene>
    <name evidence="2" type="ORF">EKO23_24300</name>
</gene>
<dbReference type="AlphaFoldDB" id="A0A4Q4Z036"/>
<comment type="caution">
    <text evidence="2">The sequence shown here is derived from an EMBL/GenBank/DDBJ whole genome shotgun (WGS) entry which is preliminary data.</text>
</comment>
<sequence length="159" mass="16790">MNGQVSESEARLALDAVEARRQQVAAEIDVPGWYWWSVAAGWVVLGALATFAPVWASAVGTVGFGALHAAVAPRVISGRRGSSRLSVRRDLVSRRVPFLVLGFLVAMVALTTAIALVLDADAARHPALLASGIVAALVVTGGPLLMSWVRRRAVRRLSA</sequence>
<evidence type="ECO:0000256" key="1">
    <source>
        <dbReference type="SAM" id="Phobius"/>
    </source>
</evidence>